<protein>
    <submittedName>
        <fullName evidence="1">Uncharacterized protein</fullName>
    </submittedName>
</protein>
<gene>
    <name evidence="1" type="ORF">SRABI133_03386</name>
</gene>
<evidence type="ECO:0000313" key="2">
    <source>
        <dbReference type="Proteomes" id="UP000789326"/>
    </source>
</evidence>
<dbReference type="Proteomes" id="UP000789326">
    <property type="component" value="Unassembled WGS sequence"/>
</dbReference>
<dbReference type="AlphaFoldDB" id="A0A9W4L5V3"/>
<evidence type="ECO:0000313" key="1">
    <source>
        <dbReference type="EMBL" id="CAH0260913.1"/>
    </source>
</evidence>
<comment type="caution">
    <text evidence="1">The sequence shown here is derived from an EMBL/GenBank/DDBJ whole genome shotgun (WGS) entry which is preliminary data.</text>
</comment>
<dbReference type="EMBL" id="CAKKMG010000054">
    <property type="protein sequence ID" value="CAH0260913.1"/>
    <property type="molecule type" value="Genomic_DNA"/>
</dbReference>
<proteinExistence type="predicted"/>
<dbReference type="RefSeq" id="WP_230302848.1">
    <property type="nucleotide sequence ID" value="NZ_CAKKMG010000054.1"/>
</dbReference>
<organism evidence="1 2">
    <name type="scientific">Peribacillus simplex</name>
    <dbReference type="NCBI Taxonomy" id="1478"/>
    <lineage>
        <taxon>Bacteria</taxon>
        <taxon>Bacillati</taxon>
        <taxon>Bacillota</taxon>
        <taxon>Bacilli</taxon>
        <taxon>Bacillales</taxon>
        <taxon>Bacillaceae</taxon>
        <taxon>Peribacillus</taxon>
    </lineage>
</organism>
<sequence>MKIPLNGWDEFREDMQPFIDQAYRKEITMEQFKENYDRTYEELVRRYAPRLEIIGWFGGEMDDFGVYENKEDAIQGITPTNKLSELLDEFKGKKVKLSINVIEE</sequence>
<name>A0A9W4L5V3_9BACI</name>
<reference evidence="1" key="1">
    <citation type="submission" date="2021-11" db="EMBL/GenBank/DDBJ databases">
        <authorList>
            <person name="Bulgarelli D."/>
        </authorList>
    </citation>
    <scope>NUCLEOTIDE SEQUENCE</scope>
    <source>
        <strain evidence="1">Bi133</strain>
    </source>
</reference>
<accession>A0A9W4L5V3</accession>